<feature type="transmembrane region" description="Helical" evidence="10">
    <location>
        <begin position="105"/>
        <end position="122"/>
    </location>
</feature>
<dbReference type="InterPro" id="IPR050369">
    <property type="entry name" value="RBOH/FRE"/>
</dbReference>
<keyword evidence="3 8" id="KW-0647">Proteasome</keyword>
<evidence type="ECO:0000256" key="9">
    <source>
        <dbReference type="SAM" id="MobiDB-lite"/>
    </source>
</evidence>
<keyword evidence="13" id="KW-1185">Reference proteome</keyword>
<feature type="domain" description="FAD-binding FR-type" evidence="11">
    <location>
        <begin position="282"/>
        <end position="393"/>
    </location>
</feature>
<feature type="transmembrane region" description="Helical" evidence="10">
    <location>
        <begin position="12"/>
        <end position="33"/>
    </location>
</feature>
<dbReference type="Gene3D" id="3.60.20.10">
    <property type="entry name" value="Glutamine Phosphoribosylpyrophosphate, subunit 1, domain 1"/>
    <property type="match status" value="1"/>
</dbReference>
<dbReference type="CDD" id="cd06186">
    <property type="entry name" value="NOX_Duox_like_FAD_NADP"/>
    <property type="match status" value="1"/>
</dbReference>
<dbReference type="InterPro" id="IPR017938">
    <property type="entry name" value="Riboflavin_synthase-like_b-brl"/>
</dbReference>
<feature type="transmembrane region" description="Helical" evidence="10">
    <location>
        <begin position="197"/>
        <end position="217"/>
    </location>
</feature>
<comment type="subcellular location">
    <subcellularLocation>
        <location evidence="1">Membrane</location>
        <topology evidence="1">Multi-pass membrane protein</topology>
    </subcellularLocation>
</comment>
<dbReference type="PRINTS" id="PR00466">
    <property type="entry name" value="GP91PHOX"/>
</dbReference>
<feature type="region of interest" description="Disordered" evidence="9">
    <location>
        <begin position="756"/>
        <end position="776"/>
    </location>
</feature>
<dbReference type="PANTHER" id="PTHR11972">
    <property type="entry name" value="NADPH OXIDASE"/>
    <property type="match status" value="1"/>
</dbReference>
<evidence type="ECO:0000256" key="7">
    <source>
        <dbReference type="ARBA" id="ARBA00049908"/>
    </source>
</evidence>
<evidence type="ECO:0000256" key="10">
    <source>
        <dbReference type="SAM" id="Phobius"/>
    </source>
</evidence>
<dbReference type="SUPFAM" id="SSF63380">
    <property type="entry name" value="Riboflavin synthase domain-like"/>
    <property type="match status" value="1"/>
</dbReference>
<sequence>MKFKFFERNSILPNIIEILWHAANIFIFVWFFLKYHHGDEWFYLRKIVGPYLALARAPAAVLNFNCCLVLLPVCRNLLVFLRYVFGCSRRIKALFDHNIKMHKKCAYMIALMTFVHLLAHLFNVKLLTESHESTDPLIQALNKLEDPYLNPIRSSDVDLIISVFVLFGGWTGVIITIALIVIITAATETIRRSFFEIFWYCHHLFVIFYAFLLIHGLKKQIRGQTNIDEHNPQNCSLVPEEWSDNSVECPTPLFAGSDPGTWKWVIGPVLLYFFERIIRLSRSLNPAQVVKVIFHPSRVIEIQMHRQRWCFGKNKNEVGEYVFLNCRELAFLEWHPFTLTSAPEEDFLSVHIRSAGDWTNNLYDLFSKRLESGDITNAPRIAIDGPFGAASQDVFDYEISICVGAGIGITPFGSLLKSVYYKKANGIPMKLEKIYLIWICPTYNSFEWFSDLVSKLTEKLESIDQLDVLDLRIYLSRGWDDKFARKILIEQEEESEFDPVTGLRQKTNYGRPDWSKLFSEFSKKHHGRTNGVFVCGPKVEYAQEAVEKGATAVAVRGDDVVVLGVEKKATQKLQEDRTVRKICSIDNHIALAFAGLTADARVMIDRARTECQQHRLTVEDAVTVEYITRSLANLKQKYTQSNGRRPFGLSSLIVGFDPHTNAAKLFTTDPSGTYSEWKANAIGRSSKTVREFLEKNYNEEGVPENDALKLVCQALLEVVQSSSKNIELAIMRPNSPLEVVPLEKVTKLVEEIEKEKAEEAEKKKQQRAASKAARDS</sequence>
<dbReference type="Pfam" id="PF01794">
    <property type="entry name" value="Ferric_reduct"/>
    <property type="match status" value="1"/>
</dbReference>
<dbReference type="InterPro" id="IPR039261">
    <property type="entry name" value="FNR_nucleotide-bd"/>
</dbReference>
<dbReference type="Pfam" id="PF08022">
    <property type="entry name" value="FAD_binding_8"/>
    <property type="match status" value="1"/>
</dbReference>
<comment type="catalytic activity">
    <reaction evidence="7">
        <text>NADPH + 2 O2 = 2 superoxide + NADP(+) + H(+)</text>
        <dbReference type="Rhea" id="RHEA:63180"/>
        <dbReference type="ChEBI" id="CHEBI:15378"/>
        <dbReference type="ChEBI" id="CHEBI:15379"/>
        <dbReference type="ChEBI" id="CHEBI:18421"/>
        <dbReference type="ChEBI" id="CHEBI:57783"/>
        <dbReference type="ChEBI" id="CHEBI:58349"/>
    </reaction>
</comment>
<accession>A0ABN7TBE4</accession>
<evidence type="ECO:0000256" key="8">
    <source>
        <dbReference type="PROSITE-ProRule" id="PRU00808"/>
    </source>
</evidence>
<dbReference type="InterPro" id="IPR013130">
    <property type="entry name" value="Fe3_Rdtase_TM_dom"/>
</dbReference>
<evidence type="ECO:0000313" key="12">
    <source>
        <dbReference type="EMBL" id="CAG5113926.1"/>
    </source>
</evidence>
<evidence type="ECO:0000256" key="1">
    <source>
        <dbReference type="ARBA" id="ARBA00004141"/>
    </source>
</evidence>
<evidence type="ECO:0000256" key="5">
    <source>
        <dbReference type="ARBA" id="ARBA00023002"/>
    </source>
</evidence>
<reference evidence="12 13" key="1">
    <citation type="submission" date="2021-04" db="EMBL/GenBank/DDBJ databases">
        <authorList>
            <person name="Bliznina A."/>
        </authorList>
    </citation>
    <scope>NUCLEOTIDE SEQUENCE [LARGE SCALE GENOMIC DNA]</scope>
</reference>
<dbReference type="InterPro" id="IPR013121">
    <property type="entry name" value="Fe_red_NAD-bd_6"/>
</dbReference>
<dbReference type="EMBL" id="OU015567">
    <property type="protein sequence ID" value="CAG5113926.1"/>
    <property type="molecule type" value="Genomic_DNA"/>
</dbReference>
<feature type="transmembrane region" description="Helical" evidence="10">
    <location>
        <begin position="60"/>
        <end position="85"/>
    </location>
</feature>
<evidence type="ECO:0000313" key="13">
    <source>
        <dbReference type="Proteomes" id="UP001158576"/>
    </source>
</evidence>
<feature type="compositionally biased region" description="Low complexity" evidence="9">
    <location>
        <begin position="767"/>
        <end position="776"/>
    </location>
</feature>
<organism evidence="12 13">
    <name type="scientific">Oikopleura dioica</name>
    <name type="common">Tunicate</name>
    <dbReference type="NCBI Taxonomy" id="34765"/>
    <lineage>
        <taxon>Eukaryota</taxon>
        <taxon>Metazoa</taxon>
        <taxon>Chordata</taxon>
        <taxon>Tunicata</taxon>
        <taxon>Appendicularia</taxon>
        <taxon>Copelata</taxon>
        <taxon>Oikopleuridae</taxon>
        <taxon>Oikopleura</taxon>
    </lineage>
</organism>
<dbReference type="InterPro" id="IPR017927">
    <property type="entry name" value="FAD-bd_FR_type"/>
</dbReference>
<gene>
    <name evidence="12" type="ORF">OKIOD_LOCUS16781</name>
</gene>
<dbReference type="CDD" id="cd03755">
    <property type="entry name" value="proteasome_alpha_type_7"/>
    <property type="match status" value="1"/>
</dbReference>
<dbReference type="Proteomes" id="UP001158576">
    <property type="component" value="Chromosome 2"/>
</dbReference>
<dbReference type="PROSITE" id="PS51384">
    <property type="entry name" value="FAD_FR"/>
    <property type="match status" value="1"/>
</dbReference>
<dbReference type="InterPro" id="IPR023332">
    <property type="entry name" value="Proteasome_alpha-type"/>
</dbReference>
<keyword evidence="5" id="KW-0560">Oxidoreductase</keyword>
<dbReference type="PROSITE" id="PS51475">
    <property type="entry name" value="PROTEASOME_ALPHA_2"/>
    <property type="match status" value="1"/>
</dbReference>
<evidence type="ECO:0000256" key="4">
    <source>
        <dbReference type="ARBA" id="ARBA00022989"/>
    </source>
</evidence>
<dbReference type="InterPro" id="IPR001353">
    <property type="entry name" value="Proteasome_sua/b"/>
</dbReference>
<evidence type="ECO:0000256" key="2">
    <source>
        <dbReference type="ARBA" id="ARBA00022692"/>
    </source>
</evidence>
<dbReference type="SFLD" id="SFLDG01169">
    <property type="entry name" value="NADPH_oxidase_subgroup_(NOX)"/>
    <property type="match status" value="1"/>
</dbReference>
<keyword evidence="6 10" id="KW-0472">Membrane</keyword>
<keyword evidence="4 10" id="KW-1133">Transmembrane helix</keyword>
<dbReference type="Pfam" id="PF00227">
    <property type="entry name" value="Proteasome"/>
    <property type="match status" value="1"/>
</dbReference>
<feature type="transmembrane region" description="Helical" evidence="10">
    <location>
        <begin position="159"/>
        <end position="185"/>
    </location>
</feature>
<name>A0ABN7TBE4_OIKDI</name>
<evidence type="ECO:0000259" key="11">
    <source>
        <dbReference type="PROSITE" id="PS51384"/>
    </source>
</evidence>
<dbReference type="InterPro" id="IPR013112">
    <property type="entry name" value="FAD-bd_8"/>
</dbReference>
<protein>
    <submittedName>
        <fullName evidence="12">Oidioi.mRNA.OKI2018_I69.chr2.g8016.t1.cds</fullName>
    </submittedName>
</protein>
<dbReference type="InterPro" id="IPR000778">
    <property type="entry name" value="Cyt_b245_heavy_chain"/>
</dbReference>
<dbReference type="SFLD" id="SFLDS00052">
    <property type="entry name" value="Ferric_Reductase_Domain"/>
    <property type="match status" value="1"/>
</dbReference>
<proteinExistence type="inferred from homology"/>
<evidence type="ECO:0000256" key="6">
    <source>
        <dbReference type="ARBA" id="ARBA00023136"/>
    </source>
</evidence>
<dbReference type="SFLD" id="SFLDG01168">
    <property type="entry name" value="Ferric_reductase_subgroup_(FRE"/>
    <property type="match status" value="1"/>
</dbReference>
<dbReference type="SUPFAM" id="SSF56235">
    <property type="entry name" value="N-terminal nucleophile aminohydrolases (Ntn hydrolases)"/>
    <property type="match status" value="1"/>
</dbReference>
<dbReference type="Pfam" id="PF08030">
    <property type="entry name" value="NAD_binding_6"/>
    <property type="match status" value="1"/>
</dbReference>
<evidence type="ECO:0000256" key="3">
    <source>
        <dbReference type="ARBA" id="ARBA00022942"/>
    </source>
</evidence>
<dbReference type="PANTHER" id="PTHR11972:SF191">
    <property type="entry name" value="FAD-BINDING FR-TYPE DOMAIN-CONTAINING PROTEIN"/>
    <property type="match status" value="1"/>
</dbReference>
<comment type="similarity">
    <text evidence="8">Belongs to the peptidase T1A family.</text>
</comment>
<dbReference type="InterPro" id="IPR029055">
    <property type="entry name" value="Ntn_hydrolases_N"/>
</dbReference>
<keyword evidence="2 10" id="KW-0812">Transmembrane</keyword>
<dbReference type="Gene3D" id="3.40.50.80">
    <property type="entry name" value="Nucleotide-binding domain of ferredoxin-NADP reductase (FNR) module"/>
    <property type="match status" value="1"/>
</dbReference>
<dbReference type="SUPFAM" id="SSF52343">
    <property type="entry name" value="Ferredoxin reductase-like, C-terminal NADP-linked domain"/>
    <property type="match status" value="1"/>
</dbReference>